<feature type="domain" description="PAS" evidence="7">
    <location>
        <begin position="146"/>
        <end position="175"/>
    </location>
</feature>
<dbReference type="Pfam" id="PF08447">
    <property type="entry name" value="PAS_3"/>
    <property type="match status" value="2"/>
</dbReference>
<accession>A0AAJ1BUV1</accession>
<protein>
    <submittedName>
        <fullName evidence="10">PAS domain-containing methyl-accepting chemotaxis protein</fullName>
    </submittedName>
</protein>
<organism evidence="10 11">
    <name type="scientific">Ciceribacter sichuanensis</name>
    <dbReference type="NCBI Taxonomy" id="2949647"/>
    <lineage>
        <taxon>Bacteria</taxon>
        <taxon>Pseudomonadati</taxon>
        <taxon>Pseudomonadota</taxon>
        <taxon>Alphaproteobacteria</taxon>
        <taxon>Hyphomicrobiales</taxon>
        <taxon>Rhizobiaceae</taxon>
        <taxon>Ciceribacter</taxon>
    </lineage>
</organism>
<dbReference type="PROSITE" id="PS50111">
    <property type="entry name" value="CHEMOTAXIS_TRANSDUC_2"/>
    <property type="match status" value="1"/>
</dbReference>
<evidence type="ECO:0000256" key="3">
    <source>
        <dbReference type="ARBA" id="ARBA00029447"/>
    </source>
</evidence>
<evidence type="ECO:0000259" key="7">
    <source>
        <dbReference type="PROSITE" id="PS50112"/>
    </source>
</evidence>
<evidence type="ECO:0000259" key="6">
    <source>
        <dbReference type="PROSITE" id="PS50111"/>
    </source>
</evidence>
<keyword evidence="4" id="KW-0807">Transducer</keyword>
<sequence>MSMLSLGLGSDASRIVEALNRSLAIIEFDLEGNILDANDNFCRVMGYRKSEIVGRHHRIFIDPAEANSPAYREFWRNLAAGKYDQQQYKRIGKGGRTVWIEATYNPVFRGSRPYKVVKTATDITAAKLQALDSTGKISALSRSQAIIEFTPKGEIITANENFLDLMGYSLQEIKGHHHSLFCEQEYAKSTGYSAFWNSLASGEFHSDQFTRVTKSGKRVHIQATYNPILDETGKVWKVVKFANDVTGRVRAMDELAAGLHRLADCNIRITMDHPFSSEFEPLRHDFNTSIAKFQETLVEVLAETAQLKSNSAEMREGSEHLASRSEQQASSLEETSAALEQITATIRESTNRTNDTRSLVRDAHKAATASVEVVKSTVAAMGRIESASKEIANIIDVIDEIAFQTNLLALNAGVEAARAGESGKGFAVVAQEVRELAQRSAKAAQEIAQLITHSSDEVKEGVRLVADTGDALNRIETFVHSIDLNVEAIATAAIEQSHRLSEISTAVNALDQVTQQNTSMVGSMKGISLALAEGAEKLVVLVNRFKLNRRKTIREPGVTAPAAAPVHRAA</sequence>
<reference evidence="10" key="1">
    <citation type="submission" date="2022-06" db="EMBL/GenBank/DDBJ databases">
        <authorList>
            <person name="Sun Q."/>
        </authorList>
    </citation>
    <scope>NUCLEOTIDE SEQUENCE</scope>
    <source>
        <strain evidence="10">S101</strain>
    </source>
</reference>
<feature type="region of interest" description="Disordered" evidence="5">
    <location>
        <begin position="309"/>
        <end position="334"/>
    </location>
</feature>
<evidence type="ECO:0000259" key="9">
    <source>
        <dbReference type="PROSITE" id="PS50885"/>
    </source>
</evidence>
<feature type="compositionally biased region" description="Basic and acidic residues" evidence="5">
    <location>
        <begin position="313"/>
        <end position="323"/>
    </location>
</feature>
<dbReference type="NCBIfam" id="TIGR00229">
    <property type="entry name" value="sensory_box"/>
    <property type="match status" value="2"/>
</dbReference>
<dbReference type="SUPFAM" id="SSF55785">
    <property type="entry name" value="PYP-like sensor domain (PAS domain)"/>
    <property type="match status" value="2"/>
</dbReference>
<feature type="domain" description="PAC" evidence="8">
    <location>
        <begin position="205"/>
        <end position="257"/>
    </location>
</feature>
<dbReference type="InterPro" id="IPR004090">
    <property type="entry name" value="Chemotax_Me-accpt_rcpt"/>
</dbReference>
<dbReference type="SMART" id="SM00086">
    <property type="entry name" value="PAC"/>
    <property type="match status" value="2"/>
</dbReference>
<dbReference type="GO" id="GO:0016020">
    <property type="term" value="C:membrane"/>
    <property type="evidence" value="ECO:0007669"/>
    <property type="project" value="UniProtKB-SubCell"/>
</dbReference>
<comment type="similarity">
    <text evidence="3">Belongs to the methyl-accepting chemotaxis (MCP) protein family.</text>
</comment>
<evidence type="ECO:0000313" key="10">
    <source>
        <dbReference type="EMBL" id="MCO5956786.1"/>
    </source>
</evidence>
<proteinExistence type="inferred from homology"/>
<dbReference type="PROSITE" id="PS50113">
    <property type="entry name" value="PAC"/>
    <property type="match status" value="1"/>
</dbReference>
<feature type="compositionally biased region" description="Polar residues" evidence="5">
    <location>
        <begin position="324"/>
        <end position="334"/>
    </location>
</feature>
<feature type="domain" description="HAMP" evidence="9">
    <location>
        <begin position="246"/>
        <end position="298"/>
    </location>
</feature>
<dbReference type="InterPro" id="IPR000014">
    <property type="entry name" value="PAS"/>
</dbReference>
<dbReference type="EMBL" id="JAMXLX010000002">
    <property type="protein sequence ID" value="MCO5956786.1"/>
    <property type="molecule type" value="Genomic_DNA"/>
</dbReference>
<dbReference type="Gene3D" id="3.30.450.20">
    <property type="entry name" value="PAS domain"/>
    <property type="match status" value="2"/>
</dbReference>
<dbReference type="CDD" id="cd11386">
    <property type="entry name" value="MCP_signal"/>
    <property type="match status" value="1"/>
</dbReference>
<comment type="caution">
    <text evidence="10">The sequence shown here is derived from an EMBL/GenBank/DDBJ whole genome shotgun (WGS) entry which is preliminary data.</text>
</comment>
<dbReference type="GO" id="GO:0006935">
    <property type="term" value="P:chemotaxis"/>
    <property type="evidence" value="ECO:0007669"/>
    <property type="project" value="UniProtKB-KW"/>
</dbReference>
<keyword evidence="2" id="KW-0145">Chemotaxis</keyword>
<dbReference type="SUPFAM" id="SSF58104">
    <property type="entry name" value="Methyl-accepting chemotaxis protein (MCP) signaling domain"/>
    <property type="match status" value="1"/>
</dbReference>
<dbReference type="PROSITE" id="PS50885">
    <property type="entry name" value="HAMP"/>
    <property type="match status" value="1"/>
</dbReference>
<dbReference type="PROSITE" id="PS50112">
    <property type="entry name" value="PAS"/>
    <property type="match status" value="2"/>
</dbReference>
<evidence type="ECO:0000256" key="1">
    <source>
        <dbReference type="ARBA" id="ARBA00004370"/>
    </source>
</evidence>
<evidence type="ECO:0000259" key="8">
    <source>
        <dbReference type="PROSITE" id="PS50113"/>
    </source>
</evidence>
<dbReference type="PANTHER" id="PTHR43531">
    <property type="entry name" value="PROTEIN ICFG"/>
    <property type="match status" value="1"/>
</dbReference>
<dbReference type="Gene3D" id="1.10.287.950">
    <property type="entry name" value="Methyl-accepting chemotaxis protein"/>
    <property type="match status" value="1"/>
</dbReference>
<feature type="domain" description="PAS" evidence="7">
    <location>
        <begin position="11"/>
        <end position="55"/>
    </location>
</feature>
<dbReference type="InterPro" id="IPR004089">
    <property type="entry name" value="MCPsignal_dom"/>
</dbReference>
<name>A0AAJ1BUV1_9HYPH</name>
<evidence type="ECO:0000313" key="11">
    <source>
        <dbReference type="Proteomes" id="UP001155380"/>
    </source>
</evidence>
<dbReference type="InterPro" id="IPR000700">
    <property type="entry name" value="PAS-assoc_C"/>
</dbReference>
<dbReference type="Pfam" id="PF00015">
    <property type="entry name" value="MCPsignal"/>
    <property type="match status" value="1"/>
</dbReference>
<gene>
    <name evidence="10" type="ORF">NBH21_08405</name>
</gene>
<dbReference type="InterPro" id="IPR003660">
    <property type="entry name" value="HAMP_dom"/>
</dbReference>
<evidence type="ECO:0000256" key="5">
    <source>
        <dbReference type="SAM" id="MobiDB-lite"/>
    </source>
</evidence>
<evidence type="ECO:0000256" key="4">
    <source>
        <dbReference type="PROSITE-ProRule" id="PRU00284"/>
    </source>
</evidence>
<dbReference type="RefSeq" id="WP_250915928.1">
    <property type="nucleotide sequence ID" value="NZ_JAMXLX010000002.1"/>
</dbReference>
<dbReference type="PANTHER" id="PTHR43531:SF11">
    <property type="entry name" value="METHYL-ACCEPTING CHEMOTAXIS PROTEIN 3"/>
    <property type="match status" value="1"/>
</dbReference>
<dbReference type="InterPro" id="IPR051310">
    <property type="entry name" value="MCP_chemotaxis"/>
</dbReference>
<dbReference type="InterPro" id="IPR001610">
    <property type="entry name" value="PAC"/>
</dbReference>
<dbReference type="InterPro" id="IPR013655">
    <property type="entry name" value="PAS_fold_3"/>
</dbReference>
<feature type="domain" description="Methyl-accepting transducer" evidence="6">
    <location>
        <begin position="303"/>
        <end position="532"/>
    </location>
</feature>
<dbReference type="PRINTS" id="PR00260">
    <property type="entry name" value="CHEMTRNSDUCR"/>
</dbReference>
<dbReference type="GO" id="GO:0007165">
    <property type="term" value="P:signal transduction"/>
    <property type="evidence" value="ECO:0007669"/>
    <property type="project" value="UniProtKB-KW"/>
</dbReference>
<dbReference type="SMART" id="SM00091">
    <property type="entry name" value="PAS"/>
    <property type="match status" value="2"/>
</dbReference>
<dbReference type="GO" id="GO:0004888">
    <property type="term" value="F:transmembrane signaling receptor activity"/>
    <property type="evidence" value="ECO:0007669"/>
    <property type="project" value="InterPro"/>
</dbReference>
<evidence type="ECO:0000256" key="2">
    <source>
        <dbReference type="ARBA" id="ARBA00022500"/>
    </source>
</evidence>
<dbReference type="AlphaFoldDB" id="A0AAJ1BUV1"/>
<dbReference type="SMART" id="SM00283">
    <property type="entry name" value="MA"/>
    <property type="match status" value="1"/>
</dbReference>
<dbReference type="CDD" id="cd00130">
    <property type="entry name" value="PAS"/>
    <property type="match status" value="2"/>
</dbReference>
<dbReference type="InterPro" id="IPR035965">
    <property type="entry name" value="PAS-like_dom_sf"/>
</dbReference>
<dbReference type="FunFam" id="1.10.287.950:FF:000001">
    <property type="entry name" value="Methyl-accepting chemotaxis sensory transducer"/>
    <property type="match status" value="1"/>
</dbReference>
<dbReference type="Proteomes" id="UP001155380">
    <property type="component" value="Unassembled WGS sequence"/>
</dbReference>
<comment type="subcellular location">
    <subcellularLocation>
        <location evidence="1">Membrane</location>
    </subcellularLocation>
</comment>